<comment type="function">
    <text evidence="8">Essential component of the vacuolar proton pump (V-ATPase), a multimeric enzyme that catalyzes the translocation of protons across the membranes. Required for assembly and activity of the V-ATPase.</text>
</comment>
<keyword evidence="3 8" id="KW-0813">Transport</keyword>
<dbReference type="Pfam" id="PF01496">
    <property type="entry name" value="V_ATPase_I"/>
    <property type="match status" value="1"/>
</dbReference>
<evidence type="ECO:0000313" key="10">
    <source>
        <dbReference type="Proteomes" id="UP000729402"/>
    </source>
</evidence>
<dbReference type="PANTHER" id="PTHR11629">
    <property type="entry name" value="VACUOLAR PROTON ATPASES"/>
    <property type="match status" value="1"/>
</dbReference>
<accession>A0A8J5SUL2</accession>
<comment type="similarity">
    <text evidence="2 8">Belongs to the V-ATPase 116 kDa subunit family.</text>
</comment>
<reference evidence="9" key="2">
    <citation type="submission" date="2021-02" db="EMBL/GenBank/DDBJ databases">
        <authorList>
            <person name="Kimball J.A."/>
            <person name="Haas M.W."/>
            <person name="Macchietto M."/>
            <person name="Kono T."/>
            <person name="Duquette J."/>
            <person name="Shao M."/>
        </authorList>
    </citation>
    <scope>NUCLEOTIDE SEQUENCE</scope>
    <source>
        <tissue evidence="9">Fresh leaf tissue</tissue>
    </source>
</reference>
<evidence type="ECO:0000256" key="1">
    <source>
        <dbReference type="ARBA" id="ARBA00004141"/>
    </source>
</evidence>
<evidence type="ECO:0000256" key="5">
    <source>
        <dbReference type="ARBA" id="ARBA00022989"/>
    </source>
</evidence>
<reference evidence="9" key="1">
    <citation type="journal article" date="2021" name="bioRxiv">
        <title>Whole Genome Assembly and Annotation of Northern Wild Rice, Zizania palustris L., Supports a Whole Genome Duplication in the Zizania Genus.</title>
        <authorList>
            <person name="Haas M."/>
            <person name="Kono T."/>
            <person name="Macchietto M."/>
            <person name="Millas R."/>
            <person name="McGilp L."/>
            <person name="Shao M."/>
            <person name="Duquette J."/>
            <person name="Hirsch C.N."/>
            <person name="Kimball J."/>
        </authorList>
    </citation>
    <scope>NUCLEOTIDE SEQUENCE</scope>
    <source>
        <tissue evidence="9">Fresh leaf tissue</tissue>
    </source>
</reference>
<keyword evidence="10" id="KW-1185">Reference proteome</keyword>
<evidence type="ECO:0000313" key="9">
    <source>
        <dbReference type="EMBL" id="KAG8080503.1"/>
    </source>
</evidence>
<dbReference type="GO" id="GO:0016471">
    <property type="term" value="C:vacuolar proton-transporting V-type ATPase complex"/>
    <property type="evidence" value="ECO:0007669"/>
    <property type="project" value="TreeGrafter"/>
</dbReference>
<dbReference type="GO" id="GO:0033179">
    <property type="term" value="C:proton-transporting V-type ATPase, V0 domain"/>
    <property type="evidence" value="ECO:0007669"/>
    <property type="project" value="InterPro"/>
</dbReference>
<dbReference type="GO" id="GO:0007035">
    <property type="term" value="P:vacuolar acidification"/>
    <property type="evidence" value="ECO:0007669"/>
    <property type="project" value="TreeGrafter"/>
</dbReference>
<comment type="subcellular location">
    <subcellularLocation>
        <location evidence="1">Membrane</location>
        <topology evidence="1">Multi-pass membrane protein</topology>
    </subcellularLocation>
</comment>
<dbReference type="GO" id="GO:0051117">
    <property type="term" value="F:ATPase binding"/>
    <property type="evidence" value="ECO:0007669"/>
    <property type="project" value="TreeGrafter"/>
</dbReference>
<evidence type="ECO:0000256" key="6">
    <source>
        <dbReference type="ARBA" id="ARBA00023065"/>
    </source>
</evidence>
<dbReference type="AlphaFoldDB" id="A0A8J5SUL2"/>
<gene>
    <name evidence="9" type="ORF">GUJ93_ZPchr0007g4629</name>
</gene>
<dbReference type="InterPro" id="IPR002490">
    <property type="entry name" value="V-ATPase_116kDa_su"/>
</dbReference>
<keyword evidence="5" id="KW-1133">Transmembrane helix</keyword>
<name>A0A8J5SUL2_ZIZPA</name>
<keyword evidence="6 8" id="KW-0406">Ion transport</keyword>
<evidence type="ECO:0000256" key="4">
    <source>
        <dbReference type="ARBA" id="ARBA00022692"/>
    </source>
</evidence>
<protein>
    <recommendedName>
        <fullName evidence="8">V-type proton ATPase subunit a</fullName>
    </recommendedName>
</protein>
<dbReference type="Proteomes" id="UP000729402">
    <property type="component" value="Unassembled WGS sequence"/>
</dbReference>
<evidence type="ECO:0000256" key="8">
    <source>
        <dbReference type="RuleBase" id="RU361189"/>
    </source>
</evidence>
<comment type="caution">
    <text evidence="9">The sequence shown here is derived from an EMBL/GenBank/DDBJ whole genome shotgun (WGS) entry which is preliminary data.</text>
</comment>
<evidence type="ECO:0000256" key="3">
    <source>
        <dbReference type="ARBA" id="ARBA00022448"/>
    </source>
</evidence>
<dbReference type="EMBL" id="JAAALK010000282">
    <property type="protein sequence ID" value="KAG8080503.1"/>
    <property type="molecule type" value="Genomic_DNA"/>
</dbReference>
<evidence type="ECO:0000256" key="2">
    <source>
        <dbReference type="ARBA" id="ARBA00009904"/>
    </source>
</evidence>
<dbReference type="GO" id="GO:0046961">
    <property type="term" value="F:proton-transporting ATPase activity, rotational mechanism"/>
    <property type="evidence" value="ECO:0007669"/>
    <property type="project" value="InterPro"/>
</dbReference>
<dbReference type="OrthoDB" id="10264220at2759"/>
<evidence type="ECO:0000256" key="7">
    <source>
        <dbReference type="ARBA" id="ARBA00023136"/>
    </source>
</evidence>
<sequence>MPPRSASDFGRSSVKKLQKDVNEMSLDDEEMELMKEKYTKLLLKMTCLGVERRFQGHTYHFLRMSEMDLDSEPDSARSRHENFNFTEVFVHQMIHSVEFVLGVVSNTASYLRLWALSLAHFELSTMFYEKLLLLAWG</sequence>
<keyword evidence="4" id="KW-0812">Transmembrane</keyword>
<keyword evidence="7" id="KW-0472">Membrane</keyword>
<dbReference type="PANTHER" id="PTHR11629:SF72">
    <property type="entry name" value="V-TYPE PROTON ATPASE SUBUNIT A1"/>
    <property type="match status" value="1"/>
</dbReference>
<organism evidence="9 10">
    <name type="scientific">Zizania palustris</name>
    <name type="common">Northern wild rice</name>
    <dbReference type="NCBI Taxonomy" id="103762"/>
    <lineage>
        <taxon>Eukaryota</taxon>
        <taxon>Viridiplantae</taxon>
        <taxon>Streptophyta</taxon>
        <taxon>Embryophyta</taxon>
        <taxon>Tracheophyta</taxon>
        <taxon>Spermatophyta</taxon>
        <taxon>Magnoliopsida</taxon>
        <taxon>Liliopsida</taxon>
        <taxon>Poales</taxon>
        <taxon>Poaceae</taxon>
        <taxon>BOP clade</taxon>
        <taxon>Oryzoideae</taxon>
        <taxon>Oryzeae</taxon>
        <taxon>Zizaniinae</taxon>
        <taxon>Zizania</taxon>
    </lineage>
</organism>
<keyword evidence="8" id="KW-0375">Hydrogen ion transport</keyword>
<proteinExistence type="inferred from homology"/>